<keyword evidence="4" id="KW-0325">Glycoprotein</keyword>
<feature type="region of interest" description="Disordered" evidence="6">
    <location>
        <begin position="983"/>
        <end position="1007"/>
    </location>
</feature>
<dbReference type="InterPro" id="IPR003599">
    <property type="entry name" value="Ig_sub"/>
</dbReference>
<dbReference type="GO" id="GO:0030154">
    <property type="term" value="P:cell differentiation"/>
    <property type="evidence" value="ECO:0007669"/>
    <property type="project" value="UniProtKB-ARBA"/>
</dbReference>
<dbReference type="OrthoDB" id="6284657at2759"/>
<feature type="domain" description="Ig-like" evidence="7">
    <location>
        <begin position="1487"/>
        <end position="1592"/>
    </location>
</feature>
<evidence type="ECO:0000256" key="1">
    <source>
        <dbReference type="ARBA" id="ARBA00004479"/>
    </source>
</evidence>
<feature type="domain" description="Ig-like" evidence="7">
    <location>
        <begin position="431"/>
        <end position="519"/>
    </location>
</feature>
<feature type="domain" description="Ig-like" evidence="7">
    <location>
        <begin position="3958"/>
        <end position="4069"/>
    </location>
</feature>
<feature type="region of interest" description="Disordered" evidence="6">
    <location>
        <begin position="2005"/>
        <end position="2029"/>
    </location>
</feature>
<feature type="domain" description="Ig-like" evidence="7">
    <location>
        <begin position="3832"/>
        <end position="3928"/>
    </location>
</feature>
<dbReference type="InterPro" id="IPR013783">
    <property type="entry name" value="Ig-like_fold"/>
</dbReference>
<feature type="compositionally biased region" description="Basic and acidic residues" evidence="6">
    <location>
        <begin position="5425"/>
        <end position="5440"/>
    </location>
</feature>
<accession>A0A0R3U4Y4</accession>
<dbReference type="EMBL" id="UXSR01000237">
    <property type="protein sequence ID" value="VDD75735.1"/>
    <property type="molecule type" value="Genomic_DNA"/>
</dbReference>
<comment type="subcellular location">
    <subcellularLocation>
        <location evidence="1">Membrane</location>
        <topology evidence="1">Single-pass type I membrane protein</topology>
    </subcellularLocation>
</comment>
<gene>
    <name evidence="8" type="ORF">MCOS_LOCUS1738</name>
</gene>
<dbReference type="SUPFAM" id="SSF48726">
    <property type="entry name" value="Immunoglobulin"/>
    <property type="match status" value="4"/>
</dbReference>
<dbReference type="Proteomes" id="UP000267029">
    <property type="component" value="Unassembled WGS sequence"/>
</dbReference>
<dbReference type="SMART" id="SM00409">
    <property type="entry name" value="IG"/>
    <property type="match status" value="10"/>
</dbReference>
<evidence type="ECO:0000256" key="3">
    <source>
        <dbReference type="ARBA" id="ARBA00023157"/>
    </source>
</evidence>
<dbReference type="GO" id="GO:0005911">
    <property type="term" value="C:cell-cell junction"/>
    <property type="evidence" value="ECO:0007669"/>
    <property type="project" value="TreeGrafter"/>
</dbReference>
<feature type="domain" description="Ig-like" evidence="7">
    <location>
        <begin position="1885"/>
        <end position="1929"/>
    </location>
</feature>
<reference evidence="8 9" key="1">
    <citation type="submission" date="2018-10" db="EMBL/GenBank/DDBJ databases">
        <authorList>
            <consortium name="Pathogen Informatics"/>
        </authorList>
    </citation>
    <scope>NUCLEOTIDE SEQUENCE [LARGE SCALE GENOMIC DNA]</scope>
</reference>
<evidence type="ECO:0000256" key="6">
    <source>
        <dbReference type="SAM" id="MobiDB-lite"/>
    </source>
</evidence>
<feature type="region of interest" description="Disordered" evidence="6">
    <location>
        <begin position="3116"/>
        <end position="3139"/>
    </location>
</feature>
<feature type="region of interest" description="Disordered" evidence="6">
    <location>
        <begin position="3945"/>
        <end position="3965"/>
    </location>
</feature>
<dbReference type="GO" id="GO:0098609">
    <property type="term" value="P:cell-cell adhesion"/>
    <property type="evidence" value="ECO:0007669"/>
    <property type="project" value="TreeGrafter"/>
</dbReference>
<evidence type="ECO:0000313" key="9">
    <source>
        <dbReference type="Proteomes" id="UP000267029"/>
    </source>
</evidence>
<dbReference type="PROSITE" id="PS50835">
    <property type="entry name" value="IG_LIKE"/>
    <property type="match status" value="8"/>
</dbReference>
<proteinExistence type="predicted"/>
<feature type="domain" description="Ig-like" evidence="7">
    <location>
        <begin position="6501"/>
        <end position="6595"/>
    </location>
</feature>
<feature type="region of interest" description="Disordered" evidence="6">
    <location>
        <begin position="766"/>
        <end position="791"/>
    </location>
</feature>
<evidence type="ECO:0000259" key="7">
    <source>
        <dbReference type="PROSITE" id="PS50835"/>
    </source>
</evidence>
<evidence type="ECO:0000256" key="2">
    <source>
        <dbReference type="ARBA" id="ARBA00023136"/>
    </source>
</evidence>
<sequence length="6604" mass="723255">MCKKQDDATVSFCSISKECVADSESPDGYRCRCEVKEDGRLVEEACDLCKSTSPPPEAKCHERSELLILCNPLGTESITPEENCVCKNGYEGEQCRECSEGFMKSGDKCLPCYCAGTTKSCRASDVHFFENISLANPGRYKFDVFMSRKLANGELAAVPLSGADKARIERVHAVSNVHKFGPPEDLIIREPLARDGISQVTIKLMDTQRGATKSDLPVYRYLYGGKMSFRFKRAQPQRTGKENQVVVTIESPKFGTAWTTANFNPKTQRYEVVFSEDWWKHGWRLHKDVLSRAALLRVLGTASSIGIPLMATNNGLENARIGGLSFELARDFTDDVAAAEGLRAAPVEVCDCEGHGGRSLSPSCEGCTDLSKSTAVRLDPSGPDFECGACEGPNCDTCEAGQFKYDFLTNEVYEKCQKGVEMDTEGRVVVAEPGSRVSLTCRATSYRGGIAVHTWRLPAHVAGSTDISIRRELLPFKPKSETGKWEPITSETQLQIDNAKKEYSGLYECQVAALGVNLTEPFYLVIRDPDEEPPSEPGDTLNEEFPVPMPVPDAPPATEFLTADTDPEDPTATVLQGKVYPPTSLDNFHLVWLSPNGTQMLPLSDPMIDSTTGEFRVRLPIDLTKVDELDGKINGFLVGKDPINTPIWVPLPPPTRIKEPLKPEDMPGIRLNQESFNLSFLEPAKIRVVFADGKPKNVKIKWRRLEPTPVEDPAGFLPGMGVTPDGDLVIWAAGEEHEGTYEAEVTNPETGDVVRLNTTIRVAPMLPPKEIPVSPGSAGESPEEVRDVEPPQPTADDAFVYYVTGFTPSSVYCARPKWTLMDKALNTSKDISDRVNRESESRFVINYPLSSGKYIKFECLPVPTTNLTGSLHFDVDSPDLRVIILPEYDDPYSIFPTRLVCAEGNPDIKANVTITSDGLTEQEIKALENPASRSQEFVELDWRRVGGFRPFKYSRKYTCTAKSPTMTVEKSVTIRPRVLPGGMELIQRPTPPKLTISSPGQALSHEGDDNYRLGVTEGQPAQFILVILSTAADNRCATLRFFQIIAEYDSPSKTGEITWTLDDSKDVPEVNSDGDHSWTRVNISEMPRTFDDKVLAFVIDTPEGEKTARVTLEVRPADRSFAIVHLNSTSLVNGDLIGLTGGDMAIDVKSFGPDGSELPGDLETFWRVTQANGAPVKLDDGVLAERYAQPKPYRLELQGLPRRPTEFRIFAGVVVPFGEKKELFTSIPHRLIVREGLIQAYVVGLTGPDVLSGPELSTVGATCVAHDVWRNKTVREITYDWDYVIRPDGAVTQLPTSTDKIQPEVPKETELPWSVMTFHENSVYFGQLKSRPGWTAHLRCRAKSNVTGQLVVSEWFKLNVIPIDMTAKFPVIEIRPTFDPEVSRFPVKVECVDTNTKVPSTVTWSKDDQVLPPSVKMETAENSAVISWSVSDSNEFAPRALAGMYTCEAKNEFRTVSERLFLPDDIMEKHEREKVPITKDLIRIMSPYAPIEEVDGVKQVKLEEGGMFELICEYYGYPPPADGVSWRLKQGDDEGSTGDALAQIHGLVWERGRNYWASVQSDAFNQYAPQTGVYTCEAIDKTGHVIASDSVTVAVDSALLTSVAVFRGYELFNKVNQLTSVLAFTRLSFPSTAPVKEYNVEVLGLDDYGVLYLRPGGEGRVSCRVTDAATGEVVATFGRLKKLQWDGPLVETEKVKTLDDVAHTVQVAGEDLHFQGVHADLPEELWGRCTFFDGKVRKESKPFRIVVQGEGGTDGKVKTIVVEHPRESPNKRKFQCDAFDTTDGHRVGDATVTWYFVTPGGHKILPGHLFKHVETEGRTIVLTDLREDVDLSMLAGGESTVEGRCAAYIPETMTTYPSEPFMTLAAKDADKTPEFIDREEKDDKPLITIKGDDRGQVQVEEGKDVSLKCAVEETLESPKLNPDLTYHWLITRKDGRPVDTSVIADRVEVVPLAEGGLELKLTGLRASAAGLAAKCLVRNETKTDDAKPAWINFDKGGDVVTFSGDKLTDPGQKPPFTGTPEYETVPENDKKNRYTVKIEGLDESGRLAAPEDSDVSLKVKIIDKETGEEVPLTDPAWRAAGVEVQHADGLPAPLSHLANQVHVDSKTGEIKLTGYKGDSNVDKAGDLFVRVVVEKMSTESEDEWKPKPGQTGDPRKERFASPFAQVVVSDRTEPEDRQEAEKPEALIAVVHGLTKCHTLALEKGKDLRLTCRARGVEDTEGLVFDWELRNILGQRVPMDVIAKTAVRSDNELHLSGMRVLADEYEVLLGRCVIARKTGDSAKYYSRDFVVGPSCKPAEPEEVRVVEIPSKDPSQRLFRCVATKRTDGSIIPGTAYNWEFATSDGSVILPGHLFEGVEMNGDSVVLEKLRDDVDLSKYFGDGGDLTIEGRCVALVPSPEDKDELKLVKSDPMVRVVKTKKQPKPTYVDKDVLEEDKPRAQVTGAEDGKVVAKEDESITLKCGAVDYQTGASLSGLDYFWEVQTQDGQPVDTSALAEKVELMPSSDKSEFELKLTKLRHTANGLRLRCILTNSTTATDLPPDAPRDGLVRPGHQLPGEFIDFVVEGDPDKPGPKFDSLKDLHSTIPDSDQRKAFRVQVHGLDESGNLAGRKDSDIVLRPELIDTFTNKKAEVPEGGDVAYGLEVSNADGSPGPLNQIANSVEIDGKTGEIKLVGYRADQHNPNAKDLRMRVVAERTQPSSATEPEKRQRFASPYFYPVLVQEDGEPVEDPRPDVQKLPELKPMVVGLSDCGNLPIEEGTQKILVCDVKSSTDDVNKLLYGWELRLENGEERPLSGFIADFSKQSGNKLELLKLFKPTKRVFGRCAVARPDGDGSKYFSEYFEIGATCEPDPKTRVKVDVQDIPRHNPEEKAFECIAYDSLSGARLENATFDWRFVSPETGKVIPPGLLFAKVTTEGSRLTLDSMRDDVDLATLTGSNKLHGECVVEVPKSPDGLDSDKYSSGPQIFIERDATGASKIETVDEVAKKKFRFRIDGVKDGKVVLNEGDNSVISCTVEDPDTRRPLEGIVVNWAVEYQDGSAVDTSALARSVTSIPLPSGSALRLQGIRKTAEGLRAKCVGVSTIRGLGTGDPAPEDSLIDPKEEIESPFVEFDVKPMIAEEEPEGEPGIPKPPSGKKDPKDFKFVIGGLDDEGKLSVPRGSSKVLDVKLVDPETGEELPKDPKATYGVELQRADKTPAPLGVLADTVEVQSETGELKIEGYRGDTLDNNADDLFLQFVVERPDPDEEAKTEKFKSKPIPVKTLTESGEPIPGKWKLEFLYTRRRAIRLPDLKPIVLGLGKCGKLEFKEDDDVTLKCLAEDDDNLVYAWEVIKPGSSQVSIAGTLAKSVEQEGSKLRLIGMRSQPATLFGRCLIARKSGNGARYGSYYFPIGGQCDQKTDIMLKVEDVPTRSLHERKFKCKAILVDTGAAIQGGTFQWEFASSSGEVILPSHIFSKVEIDGDTILLSRPIPEVDLTKFLGPNDGEFIIGRCRVLPSEDGDKLGQSAIPPSDPFMVISPVKDGEDAGKPKFLETVDVKDEKPEVVVKGADNNRVALDEGDSITLRCEAKVTVNGIVDIFKKTKVEGLTHVWEIRTKDSRPVDTSALAESVEVLPSGEIRLTGLRQSASGLRARCVLVNGSSPEAGEPKDLGALPAGEAKAGEFVDFDVKPDPSKEPEFNSTKAFDIDTTEPSPFKVKVEGLDDRHALSAQKGAEVSLKGKLLNVETGEEETERVRFGLEASYSDGSPAPLNLLGDSVSVDASTGEIKVNGFKGDALVPQKGSLRIRVVAVRDGVEGDPPSPARTRYASDYIPLIILDEGGLPVEDTRPSCGQFDPVSPTVEGLSPCGNLLLQQGQSASVYCKATGNAETEDQFVVGWEFLDAKGSLLPLAGLISSSAVAEGSSLHLTNVRQPSTPMFGRCVVSRKAGDDTRYFSSLFQIGGECAEAVPLTTPAPSTEETIPTDPNSTFTGEASDNNVRIRFQLTGINPDRLVIAKPGENATITCAAFDEKTNESIPDAKISWEFADLELNRISPMRIANKVFTQGNNAIIFIDLRNEPKAGGRCLVTLDSKATISTPFFYFHVTDDGDAPPTEELPNGKTTVKVQVEGLNDLGQVSVKQIGDDVQLTCKAVKGETGEEITENVRYGWEWRYLDNDPAMTSNVAVGIRTDGDSMELHGIRAPEGFGGRGIKGRCVLHIPNRVIEPEAPHGDAERKFSSPYFTVVVDRLPAVSQPPVPGHPIDGIIVEISGATDGELKASQGSDAKLDCVVKNATTGKPISAALYAIVYGWEFRDASGSAVDSSFFANAVNIEPHGSIRLSGLSAPLSGRFPMRIRCYATLAPRLLVDDKAVPQPRFYTSDFVGLLIVRQDGTVTAPLPGQPEPDVQGNRVLVEIKGLHPSGELRKMPGENAELECVATDAKTNRPIEDGQVTYDWSLIRPNGQRLSTGQIAREVVYDGPRIVLNHVKMMDGELGGSKGRCEVVYNGQLYTSPFFLFDFTPKRPDEIVEGDGKLIVHVEGADDALGAIRLPPGDKILRCFAVDAKSMQPETDVSYVWEYDMSLGRGLPYMPDVMDPERVKTFKEGPNGYLTLTGTSDQRVDESKVSRVRCRVFKDGASYTSKYYDIRMEHEDIEAQKPDDKLVPKYWPQVTGLDDEGRVSADPNDAVTLGCQAIDTLTGEKVNNVDYLWELRGIDGRMVDPTEISAGAVNFKRNQLIIDAIRAQYGTVKGRCVVVDRTTKEQFPSPYFIFAVPPSYGPEEVGQKLPLVKDAQPEDTRVKVWVSELNDLGNLNGMVGQDASLQCHAEPQVDSAYVVNYSWQFVDHHGQPLSPSALANEISTTDAGVLQMSGLRAHKDPQGYFAVAGRCLAHVDIEDAKGLREQLRFPSKYFHVVVRDTESPVLPRVPEDSQGEFVVVEVEGLDKHGNLRAEPGAIVTLTCKARDVNAGDQAVSGGQAWSFSDSLGREVSIDRLAMSAEKSGHSLILTHLRPTVEDVIIRGKCIVFSDKRKRFYSSVPFEVTVKRVKEEAMEDDDVAVEVTGDIADGAFTGTRGGEGTLYCSATDTKTGEAVSAKTEWEFEVDGQLRSLDSLAGDIAGEVVQTTSPVDPQASMLHLKAISGTSQWTRMRCKATVTKEPEEAAAAVPVGKTYYSPFVSSGALFEDKAPRGPIITDPNISIRVHGLDEDNTVVANVGDDRTLECSAIDMTTGQPIKKAKFTWSLHTVDDQPLITSRLAEQVHVIDGELRLSGLQESSRFARARCLAKLPPKDGEVEEKPKRKPLFYASPVVSFNVTRKEGELVPPEPEIDISSLMVEVQGISPSGSLTDVAGSTRTLECVVTDKWKGAPIVEGVSIGWVLATGPDNQPIEVSRLADKVEFSGTKLTLTGLHATVKHTGGLRGQCVASVIGGDAVDGPVVNSDVFAIHIAPKPSIGPEEPKDREDEEEDKVKGLPDTWLPGPEPKDAVVVIIHELNRDGELEGNVGANATLTCVAHDTKTQEQLKVGSPEDGVSPRFGWEIRDQTTGEEVNLNELVSGQVIVTQTAQGVDAPDASAASRLRLHGLRSTVGRRLHGRCTVRLDGQRYSIICCWVFIADDNAISVVVTGIDADGGKLVMPGNNVSLTCTAMNTKSKIPLPEKTVSYGWRLVDADGREIPPERLESLEVSGSTLDLTKVSYRAGESGSPEPIYGWCVAGVKQPTAFPPLLRYRSDTFIIYPTGEPEVSDKPDITLSVTNVGGDEDFLVRPDENIEMLVTVTDTKTGEQIPPEHVKIGWEWTDVSGSRPINLGEFAAGGEEITDRGNYNAYDVRLPQTVRGRAVAVYTSPEDGRKWRYTSNYVFLSPDRDAALGEGEEPVKEIPFDEGTCCDDGKVVLKVSGLNENGQFVVPVGGEAEISVVANDAESGEPLTDKTEPSLLGYGWEVVEPDSLHTHTADLADSIKMDSKTGKFTVKNLRAGDRQVLLRMTALVEAKEDEGKDARLLHKRYKSDLIPLVPEGSNWPAETAMDLTGKGVTVTVEGLDENGDVVVNAGENVELRAVVKDTSGAAQSVKGYSWTFIDRKGYPVAPSSISRSVQESSDGSIKLSVIQPSAISDGVRGICRVAVEREGEAGPQYYQSKWFAFKAPPGDGSGTTDRPDISTGDLDYGFNLTVKSDSSVIYPIHEGYIVMARPHLPLELDCIAEFAEGVSPRLSESGRPIPQLSWFYRRPEIPGDVPIPAELFPVRPGKLETLLISEVNDQAIRISSDHYDFRNDLAEFQCHAFDGDKTLAKQTVYINRVKERLRVQVFDEDSRTAVYALENSKTTLSCYVEDEIEGGQVDPLSYKWEIYRPEQGWDEIIKTGELAATVTGVDSKDLALDGLVVSEGDQLSSNYQVRCVAQLNDTYYTVSRGFAVNVHRTPELKSIRLIREKPQHLELTAEPAKDIYDAGFDYLVSCKPDFSAGDVQAVWEKFDAEFDDWDPVSPPSDQLFFVADSTEYQDEGRYRCRINLSLQDYGFHLIRTRELELSRIAGPAPSSRDQQTFTVNDELMLQCTDRSASPQVEVEWSFAPSGVAPPAGKEPLTIGSYFQHERTSVFIIPRGQLLESHSGTYTCTRTNEHGQATTTIIVAVKPDTFEAV</sequence>
<evidence type="ECO:0000256" key="4">
    <source>
        <dbReference type="ARBA" id="ARBA00023180"/>
    </source>
</evidence>
<dbReference type="GO" id="GO:0050839">
    <property type="term" value="F:cell adhesion molecule binding"/>
    <property type="evidence" value="ECO:0007669"/>
    <property type="project" value="TreeGrafter"/>
</dbReference>
<keyword evidence="2" id="KW-0472">Membrane</keyword>
<feature type="compositionally biased region" description="Polar residues" evidence="6">
    <location>
        <begin position="3946"/>
        <end position="3965"/>
    </location>
</feature>
<name>A0A0R3U4Y4_MESCO</name>
<dbReference type="InterPro" id="IPR002049">
    <property type="entry name" value="LE_dom"/>
</dbReference>
<evidence type="ECO:0000256" key="5">
    <source>
        <dbReference type="ARBA" id="ARBA00023319"/>
    </source>
</evidence>
<dbReference type="PANTHER" id="PTHR11640">
    <property type="entry name" value="NEPHRIN"/>
    <property type="match status" value="1"/>
</dbReference>
<dbReference type="InterPro" id="IPR051275">
    <property type="entry name" value="Cell_adhesion_signaling"/>
</dbReference>
<organism evidence="8 9">
    <name type="scientific">Mesocestoides corti</name>
    <name type="common">Flatworm</name>
    <dbReference type="NCBI Taxonomy" id="53468"/>
    <lineage>
        <taxon>Eukaryota</taxon>
        <taxon>Metazoa</taxon>
        <taxon>Spiralia</taxon>
        <taxon>Lophotrochozoa</taxon>
        <taxon>Platyhelminthes</taxon>
        <taxon>Cestoda</taxon>
        <taxon>Eucestoda</taxon>
        <taxon>Cyclophyllidea</taxon>
        <taxon>Mesocestoididae</taxon>
        <taxon>Mesocestoides</taxon>
    </lineage>
</organism>
<feature type="domain" description="Ig-like" evidence="7">
    <location>
        <begin position="2183"/>
        <end position="2226"/>
    </location>
</feature>
<keyword evidence="3" id="KW-1015">Disulfide bond</keyword>
<dbReference type="STRING" id="53468.A0A0R3U4Y4"/>
<keyword evidence="5" id="KW-0393">Immunoglobulin domain</keyword>
<dbReference type="InterPro" id="IPR007110">
    <property type="entry name" value="Ig-like_dom"/>
</dbReference>
<dbReference type="InterPro" id="IPR036179">
    <property type="entry name" value="Ig-like_dom_sf"/>
</dbReference>
<feature type="region of interest" description="Disordered" evidence="6">
    <location>
        <begin position="5417"/>
        <end position="5446"/>
    </location>
</feature>
<dbReference type="Gene3D" id="2.60.40.10">
    <property type="entry name" value="Immunoglobulins"/>
    <property type="match status" value="3"/>
</dbReference>
<dbReference type="GO" id="GO:0005886">
    <property type="term" value="C:plasma membrane"/>
    <property type="evidence" value="ECO:0007669"/>
    <property type="project" value="TreeGrafter"/>
</dbReference>
<protein>
    <recommendedName>
        <fullName evidence="7">Ig-like domain-containing protein</fullName>
    </recommendedName>
</protein>
<dbReference type="PROSITE" id="PS01248">
    <property type="entry name" value="EGF_LAM_1"/>
    <property type="match status" value="1"/>
</dbReference>
<evidence type="ECO:0000313" key="8">
    <source>
        <dbReference type="EMBL" id="VDD75735.1"/>
    </source>
</evidence>
<keyword evidence="9" id="KW-1185">Reference proteome</keyword>
<dbReference type="PANTHER" id="PTHR11640:SF158">
    <property type="entry name" value="V-SET AND IMMUNOGLOBULIN DOMAIN-CONTAINING PROTEIN 10-LIKE 2"/>
    <property type="match status" value="1"/>
</dbReference>
<feature type="domain" description="Ig-like" evidence="7">
    <location>
        <begin position="1370"/>
        <end position="1457"/>
    </location>
</feature>